<feature type="region of interest" description="Disordered" evidence="1">
    <location>
        <begin position="336"/>
        <end position="358"/>
    </location>
</feature>
<accession>A0ABQ5F2R7</accession>
<evidence type="ECO:0000313" key="3">
    <source>
        <dbReference type="Proteomes" id="UP001151760"/>
    </source>
</evidence>
<proteinExistence type="predicted"/>
<dbReference type="Proteomes" id="UP001151760">
    <property type="component" value="Unassembled WGS sequence"/>
</dbReference>
<name>A0ABQ5F2R7_9ASTR</name>
<reference evidence="2" key="1">
    <citation type="journal article" date="2022" name="Int. J. Mol. Sci.">
        <title>Draft Genome of Tanacetum Coccineum: Genomic Comparison of Closely Related Tanacetum-Family Plants.</title>
        <authorList>
            <person name="Yamashiro T."/>
            <person name="Shiraishi A."/>
            <person name="Nakayama K."/>
            <person name="Satake H."/>
        </authorList>
    </citation>
    <scope>NUCLEOTIDE SEQUENCE</scope>
</reference>
<organism evidence="2 3">
    <name type="scientific">Tanacetum coccineum</name>
    <dbReference type="NCBI Taxonomy" id="301880"/>
    <lineage>
        <taxon>Eukaryota</taxon>
        <taxon>Viridiplantae</taxon>
        <taxon>Streptophyta</taxon>
        <taxon>Embryophyta</taxon>
        <taxon>Tracheophyta</taxon>
        <taxon>Spermatophyta</taxon>
        <taxon>Magnoliopsida</taxon>
        <taxon>eudicotyledons</taxon>
        <taxon>Gunneridae</taxon>
        <taxon>Pentapetalae</taxon>
        <taxon>asterids</taxon>
        <taxon>campanulids</taxon>
        <taxon>Asterales</taxon>
        <taxon>Asteraceae</taxon>
        <taxon>Asteroideae</taxon>
        <taxon>Anthemideae</taxon>
        <taxon>Anthemidinae</taxon>
        <taxon>Tanacetum</taxon>
    </lineage>
</organism>
<comment type="caution">
    <text evidence="2">The sequence shown here is derived from an EMBL/GenBank/DDBJ whole genome shotgun (WGS) entry which is preliminary data.</text>
</comment>
<reference evidence="2" key="2">
    <citation type="submission" date="2022-01" db="EMBL/GenBank/DDBJ databases">
        <authorList>
            <person name="Yamashiro T."/>
            <person name="Shiraishi A."/>
            <person name="Satake H."/>
            <person name="Nakayama K."/>
        </authorList>
    </citation>
    <scope>NUCLEOTIDE SEQUENCE</scope>
</reference>
<keyword evidence="3" id="KW-1185">Reference proteome</keyword>
<gene>
    <name evidence="2" type="ORF">Tco_0992066</name>
</gene>
<evidence type="ECO:0000313" key="2">
    <source>
        <dbReference type="EMBL" id="GJT57012.1"/>
    </source>
</evidence>
<evidence type="ECO:0000256" key="1">
    <source>
        <dbReference type="SAM" id="MobiDB-lite"/>
    </source>
</evidence>
<dbReference type="EMBL" id="BQNB010016896">
    <property type="protein sequence ID" value="GJT57012.1"/>
    <property type="molecule type" value="Genomic_DNA"/>
</dbReference>
<sequence>MWGYELTLSSDNPNITDNASLIPGMVLVTPGSVVVPPGSVVVTTGSVVVPPGSVVVPPGSVVTTGSILVTPGSVITTGSILVTPGSVITTGSILVQICSIKNNYDLSDSVLHTGSLRSINTAGHSTLEAVSNKSSILGERLTVLHTGAPQGRNSGLIKLYQTAISCCSDKSLHSRTRRQSIRCRDTVQAPESCESVNLTGSVAGQLLMLKTDSIFSNHELSSGRLLSSIESPKVSSMCQRVLQPPSLGTIDMLICKDHMQAGRCSRGDAPQSLITVTRALMPADELLDIRQGLTSIIPLAPSDLSALEARRWLQVVVRLRNVYWYMILPAHGIDHGPQSDRTESADMTTVGPARNTLI</sequence>
<protein>
    <submittedName>
        <fullName evidence="2">Uncharacterized protein</fullName>
    </submittedName>
</protein>